<dbReference type="Proteomes" id="UP001226867">
    <property type="component" value="Unassembled WGS sequence"/>
</dbReference>
<comment type="caution">
    <text evidence="2">The sequence shown here is derived from an EMBL/GenBank/DDBJ whole genome shotgun (WGS) entry which is preliminary data.</text>
</comment>
<dbReference type="SUPFAM" id="SSF50891">
    <property type="entry name" value="Cyclophilin-like"/>
    <property type="match status" value="1"/>
</dbReference>
<dbReference type="InterPro" id="IPR029000">
    <property type="entry name" value="Cyclophilin-like_dom_sf"/>
</dbReference>
<evidence type="ECO:0000259" key="1">
    <source>
        <dbReference type="Pfam" id="PF18050"/>
    </source>
</evidence>
<organism evidence="2 3">
    <name type="scientific">Variovorax ginsengisoli</name>
    <dbReference type="NCBI Taxonomy" id="363844"/>
    <lineage>
        <taxon>Bacteria</taxon>
        <taxon>Pseudomonadati</taxon>
        <taxon>Pseudomonadota</taxon>
        <taxon>Betaproteobacteria</taxon>
        <taxon>Burkholderiales</taxon>
        <taxon>Comamonadaceae</taxon>
        <taxon>Variovorax</taxon>
    </lineage>
</organism>
<proteinExistence type="predicted"/>
<keyword evidence="3" id="KW-1185">Reference proteome</keyword>
<dbReference type="Gene3D" id="2.40.100.20">
    <property type="match status" value="1"/>
</dbReference>
<reference evidence="2 3" key="1">
    <citation type="submission" date="2023-07" db="EMBL/GenBank/DDBJ databases">
        <title>Sorghum-associated microbial communities from plants grown in Nebraska, USA.</title>
        <authorList>
            <person name="Schachtman D."/>
        </authorList>
    </citation>
    <scope>NUCLEOTIDE SEQUENCE [LARGE SCALE GENOMIC DNA]</scope>
    <source>
        <strain evidence="2 3">DS1607</strain>
    </source>
</reference>
<feature type="domain" description="Cyclophilin-like" evidence="1">
    <location>
        <begin position="5"/>
        <end position="114"/>
    </location>
</feature>
<dbReference type="EMBL" id="JAUSRO010000004">
    <property type="protein sequence ID" value="MDP9899071.1"/>
    <property type="molecule type" value="Genomic_DNA"/>
</dbReference>
<sequence>MKIHLTLDGRAVPATLADTEAARAFAAMLPLAITLYGLFGREKFGPLPGAMPLAPQRLQGYEVGDIICWSAGPDLAILHAQDGQALAGGFHVLGRIDTGAEAFGGRGPLDVRIELAEGKEGEDGEAAAALPGRCAAYRGTKPSTCVANAS</sequence>
<evidence type="ECO:0000313" key="3">
    <source>
        <dbReference type="Proteomes" id="UP001226867"/>
    </source>
</evidence>
<gene>
    <name evidence="2" type="ORF">J2W36_001316</name>
</gene>
<name>A0ABT9S5P6_9BURK</name>
<protein>
    <recommendedName>
        <fullName evidence="1">Cyclophilin-like domain-containing protein</fullName>
    </recommendedName>
</protein>
<dbReference type="InterPro" id="IPR041183">
    <property type="entry name" value="Cyclophilin-like"/>
</dbReference>
<accession>A0ABT9S5P6</accession>
<evidence type="ECO:0000313" key="2">
    <source>
        <dbReference type="EMBL" id="MDP9899071.1"/>
    </source>
</evidence>
<dbReference type="RefSeq" id="WP_307688897.1">
    <property type="nucleotide sequence ID" value="NZ_JAUSRO010000004.1"/>
</dbReference>
<dbReference type="Pfam" id="PF18050">
    <property type="entry name" value="Cyclophil_like2"/>
    <property type="match status" value="1"/>
</dbReference>